<dbReference type="KEGG" id="kpin:30175114"/>
<dbReference type="EMBL" id="CP144520">
    <property type="protein sequence ID" value="WWC68237.1"/>
    <property type="molecule type" value="Genomic_DNA"/>
</dbReference>
<sequence>MDSSNVPFTRTLPSGFTLDELHYQQSDPEMLSRFQKAYPELYSHLVETYIDWREDPNDYITLLAKSRVVREEAIKSLESMTKRAQASARFLDMQTAFRGFKDTIQSIINNIDRTEYNQSEAWRKTRITLEGFKDSNYTKSSTASEDDLQIVKHNLLSLTEDEKYLLESIIKNRDPREAFNRMKSIYLQQINPTDASIFCKNPEKPDEHLLDGERRSQMIRFSDICQSQVETQNTKLVEGAINRSRSSIDYLITEKGSLYPEILVIGHQCRDFFTRVELADLYQKARTAGTKVQQDTVYRKWLDSRRASQDDQSNDHWDHPSSVDPSADPEKLINAIAKGDRDLIESYDKQMASRLIGEISGWNRGNVGSLNDRWLFEGRLHDVRLSLERIHTFRDKYFV</sequence>
<gene>
    <name evidence="2" type="ORF">I206_06745</name>
    <name evidence="3" type="ORF">I206_102160</name>
</gene>
<dbReference type="EMBL" id="KV700117">
    <property type="protein sequence ID" value="OCF46971.1"/>
    <property type="molecule type" value="Genomic_DNA"/>
</dbReference>
<protein>
    <submittedName>
        <fullName evidence="2">Uncharacterized protein</fullName>
    </submittedName>
</protein>
<reference evidence="2" key="3">
    <citation type="submission" date="2016-07" db="EMBL/GenBank/DDBJ databases">
        <title>Evolution of pathogenesis and genome organization in the Tremellales.</title>
        <authorList>
            <person name="Cuomo C."/>
            <person name="Litvintseva A."/>
            <person name="Heitman J."/>
            <person name="Chen Y."/>
            <person name="Sun S."/>
            <person name="Springer D."/>
            <person name="Dromer F."/>
            <person name="Young S."/>
            <person name="Zeng Q."/>
            <person name="Chapman S."/>
            <person name="Gujja S."/>
            <person name="Saif S."/>
            <person name="Birren B."/>
        </authorList>
    </citation>
    <scope>NUCLEOTIDE SEQUENCE</scope>
    <source>
        <strain evidence="2">CBS 10737</strain>
    </source>
</reference>
<dbReference type="RefSeq" id="XP_019008190.1">
    <property type="nucleotide sequence ID" value="XM_019158444.1"/>
</dbReference>
<proteinExistence type="predicted"/>
<dbReference type="Proteomes" id="UP000094020">
    <property type="component" value="Chromosome 2"/>
</dbReference>
<name>A0A1B9HUM7_9TREE</name>
<evidence type="ECO:0000313" key="2">
    <source>
        <dbReference type="EMBL" id="OCF46971.1"/>
    </source>
</evidence>
<evidence type="ECO:0000313" key="4">
    <source>
        <dbReference type="Proteomes" id="UP000094020"/>
    </source>
</evidence>
<evidence type="ECO:0000313" key="3">
    <source>
        <dbReference type="EMBL" id="WWC68237.1"/>
    </source>
</evidence>
<reference evidence="3" key="4">
    <citation type="submission" date="2024-02" db="EMBL/GenBank/DDBJ databases">
        <title>Comparative genomics of Cryptococcus and Kwoniella reveals pathogenesis evolution and contrasting modes of karyotype evolution via chromosome fusion or intercentromeric recombination.</title>
        <authorList>
            <person name="Coelho M.A."/>
            <person name="David-Palma M."/>
            <person name="Shea T."/>
            <person name="Bowers K."/>
            <person name="McGinley-Smith S."/>
            <person name="Mohammad A.W."/>
            <person name="Gnirke A."/>
            <person name="Yurkov A.M."/>
            <person name="Nowrousian M."/>
            <person name="Sun S."/>
            <person name="Cuomo C.A."/>
            <person name="Heitman J."/>
        </authorList>
    </citation>
    <scope>NUCLEOTIDE SEQUENCE</scope>
    <source>
        <strain evidence="3">CBS 10737</strain>
    </source>
</reference>
<feature type="region of interest" description="Disordered" evidence="1">
    <location>
        <begin position="307"/>
        <end position="329"/>
    </location>
</feature>
<dbReference type="GeneID" id="30175114"/>
<reference evidence="3" key="2">
    <citation type="submission" date="2013-07" db="EMBL/GenBank/DDBJ databases">
        <authorList>
            <consortium name="The Broad Institute Genome Sequencing Platform"/>
            <person name="Cuomo C."/>
            <person name="Litvintseva A."/>
            <person name="Chen Y."/>
            <person name="Heitman J."/>
            <person name="Sun S."/>
            <person name="Springer D."/>
            <person name="Dromer F."/>
            <person name="Young S.K."/>
            <person name="Zeng Q."/>
            <person name="Gargeya S."/>
            <person name="Fitzgerald M."/>
            <person name="Abouelleil A."/>
            <person name="Alvarado L."/>
            <person name="Berlin A.M."/>
            <person name="Chapman S.B."/>
            <person name="Dewar J."/>
            <person name="Goldberg J."/>
            <person name="Griggs A."/>
            <person name="Gujja S."/>
            <person name="Hansen M."/>
            <person name="Howarth C."/>
            <person name="Imamovic A."/>
            <person name="Larimer J."/>
            <person name="McCowan C."/>
            <person name="Murphy C."/>
            <person name="Pearson M."/>
            <person name="Priest M."/>
            <person name="Roberts A."/>
            <person name="Saif S."/>
            <person name="Shea T."/>
            <person name="Sykes S."/>
            <person name="Wortman J."/>
            <person name="Nusbaum C."/>
            <person name="Birren B."/>
        </authorList>
    </citation>
    <scope>NUCLEOTIDE SEQUENCE</scope>
    <source>
        <strain evidence="3">CBS 10737</strain>
    </source>
</reference>
<evidence type="ECO:0000256" key="1">
    <source>
        <dbReference type="SAM" id="MobiDB-lite"/>
    </source>
</evidence>
<feature type="compositionally biased region" description="Basic and acidic residues" evidence="1">
    <location>
        <begin position="307"/>
        <end position="321"/>
    </location>
</feature>
<organism evidence="2">
    <name type="scientific">Kwoniella pini CBS 10737</name>
    <dbReference type="NCBI Taxonomy" id="1296096"/>
    <lineage>
        <taxon>Eukaryota</taxon>
        <taxon>Fungi</taxon>
        <taxon>Dikarya</taxon>
        <taxon>Basidiomycota</taxon>
        <taxon>Agaricomycotina</taxon>
        <taxon>Tremellomycetes</taxon>
        <taxon>Tremellales</taxon>
        <taxon>Cryptococcaceae</taxon>
        <taxon>Kwoniella</taxon>
    </lineage>
</organism>
<keyword evidence="4" id="KW-1185">Reference proteome</keyword>
<reference evidence="2" key="1">
    <citation type="submission" date="2013-07" db="EMBL/GenBank/DDBJ databases">
        <title>The Genome Sequence of Cryptococcus pinus CBS10737.</title>
        <authorList>
            <consortium name="The Broad Institute Genome Sequencing Platform"/>
            <person name="Cuomo C."/>
            <person name="Litvintseva A."/>
            <person name="Chen Y."/>
            <person name="Heitman J."/>
            <person name="Sun S."/>
            <person name="Springer D."/>
            <person name="Dromer F."/>
            <person name="Young S.K."/>
            <person name="Zeng Q."/>
            <person name="Gargeya S."/>
            <person name="Fitzgerald M."/>
            <person name="Abouelleil A."/>
            <person name="Alvarado L."/>
            <person name="Berlin A.M."/>
            <person name="Chapman S.B."/>
            <person name="Dewar J."/>
            <person name="Goldberg J."/>
            <person name="Griggs A."/>
            <person name="Gujja S."/>
            <person name="Hansen M."/>
            <person name="Howarth C."/>
            <person name="Imamovic A."/>
            <person name="Larimer J."/>
            <person name="McCowan C."/>
            <person name="Murphy C."/>
            <person name="Pearson M."/>
            <person name="Priest M."/>
            <person name="Roberts A."/>
            <person name="Saif S."/>
            <person name="Shea T."/>
            <person name="Sykes S."/>
            <person name="Wortman J."/>
            <person name="Nusbaum C."/>
            <person name="Birren B."/>
        </authorList>
    </citation>
    <scope>NUCLEOTIDE SEQUENCE [LARGE SCALE GENOMIC DNA]</scope>
    <source>
        <strain evidence="2">CBS 10737</strain>
    </source>
</reference>
<dbReference type="AlphaFoldDB" id="A0A1B9HUM7"/>
<accession>A0A1B9HUM7</accession>